<name>S3D2H5_GLAL2</name>
<gene>
    <name evidence="1" type="ORF">GLAREA_07856</name>
</gene>
<proteinExistence type="predicted"/>
<dbReference type="OrthoDB" id="5328512at2759"/>
<dbReference type="RefSeq" id="XP_008080734.1">
    <property type="nucleotide sequence ID" value="XM_008082543.1"/>
</dbReference>
<dbReference type="HOGENOM" id="CLU_2015504_0_0_1"/>
<accession>S3D2H5</accession>
<reference evidence="1 2" key="1">
    <citation type="journal article" date="2013" name="BMC Genomics">
        <title>Genomics-driven discovery of the pneumocandin biosynthetic gene cluster in the fungus Glarea lozoyensis.</title>
        <authorList>
            <person name="Chen L."/>
            <person name="Yue Q."/>
            <person name="Zhang X."/>
            <person name="Xiang M."/>
            <person name="Wang C."/>
            <person name="Li S."/>
            <person name="Che Y."/>
            <person name="Ortiz-Lopez F.J."/>
            <person name="Bills G.F."/>
            <person name="Liu X."/>
            <person name="An Z."/>
        </authorList>
    </citation>
    <scope>NUCLEOTIDE SEQUENCE [LARGE SCALE GENOMIC DNA]</scope>
    <source>
        <strain evidence="2">ATCC 20868 / MF5171</strain>
    </source>
</reference>
<dbReference type="AlphaFoldDB" id="S3D2H5"/>
<evidence type="ECO:0000313" key="2">
    <source>
        <dbReference type="Proteomes" id="UP000016922"/>
    </source>
</evidence>
<dbReference type="Proteomes" id="UP000016922">
    <property type="component" value="Unassembled WGS sequence"/>
</dbReference>
<keyword evidence="2" id="KW-1185">Reference proteome</keyword>
<dbReference type="EMBL" id="KE145359">
    <property type="protein sequence ID" value="EPE32722.1"/>
    <property type="molecule type" value="Genomic_DNA"/>
</dbReference>
<evidence type="ECO:0008006" key="3">
    <source>
        <dbReference type="Google" id="ProtNLM"/>
    </source>
</evidence>
<dbReference type="GeneID" id="19466908"/>
<sequence>MQLLGPGEFKYAKTPWVITTVEKDLSNRPDFAASSHDSSMGLSGSNRVTVSWYTISIDPTLPDAFELVTSAGSDEGTIKLKLGVTPVVMPETEYEITCALATGGKLLESFTTVVIEVKEKSTM</sequence>
<organism evidence="1 2">
    <name type="scientific">Glarea lozoyensis (strain ATCC 20868 / MF5171)</name>
    <dbReference type="NCBI Taxonomy" id="1116229"/>
    <lineage>
        <taxon>Eukaryota</taxon>
        <taxon>Fungi</taxon>
        <taxon>Dikarya</taxon>
        <taxon>Ascomycota</taxon>
        <taxon>Pezizomycotina</taxon>
        <taxon>Leotiomycetes</taxon>
        <taxon>Helotiales</taxon>
        <taxon>Helotiaceae</taxon>
        <taxon>Glarea</taxon>
    </lineage>
</organism>
<evidence type="ECO:0000313" key="1">
    <source>
        <dbReference type="EMBL" id="EPE32722.1"/>
    </source>
</evidence>
<dbReference type="KEGG" id="glz:GLAREA_07856"/>
<protein>
    <recommendedName>
        <fullName evidence="3">Ig-like domain-containing protein</fullName>
    </recommendedName>
</protein>